<name>A0A7V2SZR2_LEUMU</name>
<comment type="caution">
    <text evidence="1">The sequence shown here is derived from an EMBL/GenBank/DDBJ whole genome shotgun (WGS) entry which is preliminary data.</text>
</comment>
<accession>A0A7V2SZR2</accession>
<dbReference type="Proteomes" id="UP000885750">
    <property type="component" value="Unassembled WGS sequence"/>
</dbReference>
<dbReference type="InterPro" id="IPR025562">
    <property type="entry name" value="Tae4"/>
</dbReference>
<sequence length="261" mass="30120">MSFMEFFRWLASLFSNRSGGGTADNPLLVDFTTETHKVTLYDDIEFRVETSPRGYYENIEISLEGMQNIKIIQPFDKITGTMVIRFNKRSRNANEIQRIVAMDGETILKLDITVSLMLLFWRNHAGRANVCDGERFRNQCAIRMGEALELSDISLSTSRKVLRRCHTEYDGYSSHKHGKVKGHVLAAQELANWIKTQQGIFGKRQIIHSKAKIVGRSGLLFIRDGWDTTDHIDVWNGEALVGGFDSYFDVNYKEMWFWDVY</sequence>
<proteinExistence type="predicted"/>
<dbReference type="Gene3D" id="3.90.1720.70">
    <property type="match status" value="1"/>
</dbReference>
<evidence type="ECO:0000313" key="1">
    <source>
        <dbReference type="EMBL" id="HFC92444.1"/>
    </source>
</evidence>
<gene>
    <name evidence="1" type="ORF">ENJ51_06495</name>
</gene>
<dbReference type="Pfam" id="PF14113">
    <property type="entry name" value="Tae4"/>
    <property type="match status" value="1"/>
</dbReference>
<protein>
    <recommendedName>
        <fullName evidence="2">Type VI secretion system (T6SS) effector Tae4 (Amidase)</fullName>
    </recommendedName>
</protein>
<organism evidence="1">
    <name type="scientific">Leucothrix mucor</name>
    <dbReference type="NCBI Taxonomy" id="45248"/>
    <lineage>
        <taxon>Bacteria</taxon>
        <taxon>Pseudomonadati</taxon>
        <taxon>Pseudomonadota</taxon>
        <taxon>Gammaproteobacteria</taxon>
        <taxon>Thiotrichales</taxon>
        <taxon>Thiotrichaceae</taxon>
        <taxon>Leucothrix</taxon>
    </lineage>
</organism>
<reference evidence="1" key="1">
    <citation type="journal article" date="2020" name="mSystems">
        <title>Genome- and Community-Level Interaction Insights into Carbon Utilization and Element Cycling Functions of Hydrothermarchaeota in Hydrothermal Sediment.</title>
        <authorList>
            <person name="Zhou Z."/>
            <person name="Liu Y."/>
            <person name="Xu W."/>
            <person name="Pan J."/>
            <person name="Luo Z.H."/>
            <person name="Li M."/>
        </authorList>
    </citation>
    <scope>NUCLEOTIDE SEQUENCE [LARGE SCALE GENOMIC DNA]</scope>
    <source>
        <strain evidence="1">HyVt-493</strain>
    </source>
</reference>
<evidence type="ECO:0008006" key="2">
    <source>
        <dbReference type="Google" id="ProtNLM"/>
    </source>
</evidence>
<dbReference type="AlphaFoldDB" id="A0A7V2SZR2"/>
<dbReference type="EMBL" id="DRMS01000244">
    <property type="protein sequence ID" value="HFC92444.1"/>
    <property type="molecule type" value="Genomic_DNA"/>
</dbReference>